<dbReference type="InterPro" id="IPR037518">
    <property type="entry name" value="MPN"/>
</dbReference>
<dbReference type="OrthoDB" id="446074at2759"/>
<dbReference type="SMART" id="SM00232">
    <property type="entry name" value="JAB_MPN"/>
    <property type="match status" value="1"/>
</dbReference>
<comment type="caution">
    <text evidence="3">The sequence shown here is derived from an EMBL/GenBank/DDBJ whole genome shotgun (WGS) entry which is preliminary data.</text>
</comment>
<feature type="region of interest" description="Disordered" evidence="1">
    <location>
        <begin position="483"/>
        <end position="534"/>
    </location>
</feature>
<feature type="domain" description="MPN" evidence="2">
    <location>
        <begin position="6"/>
        <end position="174"/>
    </location>
</feature>
<sequence>MSLTSVKMSEDVWLTCLTHALSTETEEIMGLLLGDIQQSKNGSVTAVIWGALPQPRCDRQKDRVETNPEQLTAASVQAEISFLLIFIKRISFVLFDNADMHRMTFATGTTTRVIGWYHSHPHITVLPSHVDVRTQAMYQLLDSGFIGLIFSCFSEDVHKVGRIQVIAFQSLDGNQNHTLRAVPLSPVNRSGIIDIESSLSSSENAFTRSGSVRAESLEQDTGDSRAAAGVFKGGARSSDLGGFFANADANFTGREKTGGNYSTNNLEMTIGDIDPMDMSESMQEAMHRSNLDMSCFNCILDGSITQLGQLVRGSKCGLKSRDIDDYHYYVPLTLVCSDSNFEGIAMDIYGYPVQTSSPSSSKATLQEEQQLVPGAEYVRKEIPLYVLPTLSLLKLDCPLASFTDLQRVLFEEERTAYTQAISQNMRDGKVHPLTFIHHTSTYQASMCKLMEYCLSPAINALQDRLRENEIRLAMLTDETKILETEVSSSGSPRNISSPQGLRGSASFGHRDLYSPESVSTRTVSGPGSRSRKGS</sequence>
<dbReference type="PROSITE" id="PS50249">
    <property type="entry name" value="MPN"/>
    <property type="match status" value="1"/>
</dbReference>
<dbReference type="Pfam" id="PF18110">
    <property type="entry name" value="BRCC36_C"/>
    <property type="match status" value="1"/>
</dbReference>
<organism evidence="3 4">
    <name type="scientific">Rhododendron simsii</name>
    <name type="common">Sims's rhododendron</name>
    <dbReference type="NCBI Taxonomy" id="118357"/>
    <lineage>
        <taxon>Eukaryota</taxon>
        <taxon>Viridiplantae</taxon>
        <taxon>Streptophyta</taxon>
        <taxon>Embryophyta</taxon>
        <taxon>Tracheophyta</taxon>
        <taxon>Spermatophyta</taxon>
        <taxon>Magnoliopsida</taxon>
        <taxon>eudicotyledons</taxon>
        <taxon>Gunneridae</taxon>
        <taxon>Pentapetalae</taxon>
        <taxon>asterids</taxon>
        <taxon>Ericales</taxon>
        <taxon>Ericaceae</taxon>
        <taxon>Ericoideae</taxon>
        <taxon>Rhodoreae</taxon>
        <taxon>Rhododendron</taxon>
    </lineage>
</organism>
<dbReference type="InterPro" id="IPR050242">
    <property type="entry name" value="JAMM_MPN+_peptidase_M67A"/>
</dbReference>
<dbReference type="InterPro" id="IPR040749">
    <property type="entry name" value="BRCC36_C"/>
</dbReference>
<feature type="compositionally biased region" description="Polar residues" evidence="1">
    <location>
        <begin position="516"/>
        <end position="527"/>
    </location>
</feature>
<keyword evidence="4" id="KW-1185">Reference proteome</keyword>
<reference evidence="3" key="1">
    <citation type="submission" date="2019-11" db="EMBL/GenBank/DDBJ databases">
        <authorList>
            <person name="Liu Y."/>
            <person name="Hou J."/>
            <person name="Li T.-Q."/>
            <person name="Guan C.-H."/>
            <person name="Wu X."/>
            <person name="Wu H.-Z."/>
            <person name="Ling F."/>
            <person name="Zhang R."/>
            <person name="Shi X.-G."/>
            <person name="Ren J.-P."/>
            <person name="Chen E.-F."/>
            <person name="Sun J.-M."/>
        </authorList>
    </citation>
    <scope>NUCLEOTIDE SEQUENCE</scope>
    <source>
        <strain evidence="3">Adult_tree_wgs_1</strain>
        <tissue evidence="3">Leaves</tissue>
    </source>
</reference>
<dbReference type="FunFam" id="3.40.140.10:FF:000042">
    <property type="entry name" value="Mov34/MPN/PAD-1 family protein"/>
    <property type="match status" value="1"/>
</dbReference>
<name>A0A834G402_RHOSS</name>
<evidence type="ECO:0000256" key="1">
    <source>
        <dbReference type="SAM" id="MobiDB-lite"/>
    </source>
</evidence>
<dbReference type="AlphaFoldDB" id="A0A834G402"/>
<dbReference type="InterPro" id="IPR000555">
    <property type="entry name" value="JAMM/MPN+_dom"/>
</dbReference>
<protein>
    <recommendedName>
        <fullName evidence="2">MPN domain-containing protein</fullName>
    </recommendedName>
</protein>
<evidence type="ECO:0000259" key="2">
    <source>
        <dbReference type="PROSITE" id="PS50249"/>
    </source>
</evidence>
<evidence type="ECO:0000313" key="4">
    <source>
        <dbReference type="Proteomes" id="UP000626092"/>
    </source>
</evidence>
<dbReference type="EMBL" id="WJXA01000012">
    <property type="protein sequence ID" value="KAF7123767.1"/>
    <property type="molecule type" value="Genomic_DNA"/>
</dbReference>
<gene>
    <name evidence="3" type="ORF">RHSIM_Rhsim12G0193000</name>
</gene>
<dbReference type="Proteomes" id="UP000626092">
    <property type="component" value="Unassembled WGS sequence"/>
</dbReference>
<dbReference type="Gene3D" id="3.40.140.10">
    <property type="entry name" value="Cytidine Deaminase, domain 2"/>
    <property type="match status" value="1"/>
</dbReference>
<feature type="compositionally biased region" description="Low complexity" evidence="1">
    <location>
        <begin position="487"/>
        <end position="497"/>
    </location>
</feature>
<dbReference type="PANTHER" id="PTHR10410">
    <property type="entry name" value="EUKARYOTIC TRANSLATION INITIATION FACTOR 3 -RELATED"/>
    <property type="match status" value="1"/>
</dbReference>
<evidence type="ECO:0000313" key="3">
    <source>
        <dbReference type="EMBL" id="KAF7123767.1"/>
    </source>
</evidence>
<dbReference type="Pfam" id="PF01398">
    <property type="entry name" value="JAB"/>
    <property type="match status" value="1"/>
</dbReference>
<dbReference type="SUPFAM" id="SSF102712">
    <property type="entry name" value="JAB1/MPN domain"/>
    <property type="match status" value="1"/>
</dbReference>
<proteinExistence type="predicted"/>
<accession>A0A834G402</accession>
<dbReference type="GO" id="GO:0008237">
    <property type="term" value="F:metallopeptidase activity"/>
    <property type="evidence" value="ECO:0007669"/>
    <property type="project" value="InterPro"/>
</dbReference>